<sequence length="192" mass="21524">MSQQRTCLTQLSQLLQNTLNNMPTLSSPSSKSTPSPSPHNTGLILPFPPRQYRIPPLASAFAPSNIRPPRLTNRQKAEALVEYLASTDRQRSLAETTASTDGTSWELRVADVDGWDVGWEKSTQMFVKRKGRGAFRFEGRVIEGWGVVEEWESESGRDEKDGGLEDGFEYRVRLDGSEDEDEKEYGVAISRT</sequence>
<evidence type="ECO:0000256" key="1">
    <source>
        <dbReference type="SAM" id="MobiDB-lite"/>
    </source>
</evidence>
<feature type="compositionally biased region" description="Low complexity" evidence="1">
    <location>
        <begin position="20"/>
        <end position="34"/>
    </location>
</feature>
<dbReference type="AlphaFoldDB" id="A0A9P4GFX3"/>
<gene>
    <name evidence="2" type="ORF">K460DRAFT_100212</name>
</gene>
<comment type="caution">
    <text evidence="2">The sequence shown here is derived from an EMBL/GenBank/DDBJ whole genome shotgun (WGS) entry which is preliminary data.</text>
</comment>
<dbReference type="EMBL" id="ML976616">
    <property type="protein sequence ID" value="KAF1844892.1"/>
    <property type="molecule type" value="Genomic_DNA"/>
</dbReference>
<organism evidence="2 3">
    <name type="scientific">Cucurbitaria berberidis CBS 394.84</name>
    <dbReference type="NCBI Taxonomy" id="1168544"/>
    <lineage>
        <taxon>Eukaryota</taxon>
        <taxon>Fungi</taxon>
        <taxon>Dikarya</taxon>
        <taxon>Ascomycota</taxon>
        <taxon>Pezizomycotina</taxon>
        <taxon>Dothideomycetes</taxon>
        <taxon>Pleosporomycetidae</taxon>
        <taxon>Pleosporales</taxon>
        <taxon>Pleosporineae</taxon>
        <taxon>Cucurbitariaceae</taxon>
        <taxon>Cucurbitaria</taxon>
    </lineage>
</organism>
<feature type="region of interest" description="Disordered" evidence="1">
    <location>
        <begin position="20"/>
        <end position="45"/>
    </location>
</feature>
<dbReference type="OrthoDB" id="3680739at2759"/>
<proteinExistence type="predicted"/>
<evidence type="ECO:0000313" key="3">
    <source>
        <dbReference type="Proteomes" id="UP000800039"/>
    </source>
</evidence>
<protein>
    <submittedName>
        <fullName evidence="2">Uncharacterized protein</fullName>
    </submittedName>
</protein>
<reference evidence="2" key="1">
    <citation type="submission" date="2020-01" db="EMBL/GenBank/DDBJ databases">
        <authorList>
            <consortium name="DOE Joint Genome Institute"/>
            <person name="Haridas S."/>
            <person name="Albert R."/>
            <person name="Binder M."/>
            <person name="Bloem J."/>
            <person name="Labutti K."/>
            <person name="Salamov A."/>
            <person name="Andreopoulos B."/>
            <person name="Baker S.E."/>
            <person name="Barry K."/>
            <person name="Bills G."/>
            <person name="Bluhm B.H."/>
            <person name="Cannon C."/>
            <person name="Castanera R."/>
            <person name="Culley D.E."/>
            <person name="Daum C."/>
            <person name="Ezra D."/>
            <person name="Gonzalez J.B."/>
            <person name="Henrissat B."/>
            <person name="Kuo A."/>
            <person name="Liang C."/>
            <person name="Lipzen A."/>
            <person name="Lutzoni F."/>
            <person name="Magnuson J."/>
            <person name="Mondo S."/>
            <person name="Nolan M."/>
            <person name="Ohm R."/>
            <person name="Pangilinan J."/>
            <person name="Park H.-J."/>
            <person name="Ramirez L."/>
            <person name="Alfaro M."/>
            <person name="Sun H."/>
            <person name="Tritt A."/>
            <person name="Yoshinaga Y."/>
            <person name="Zwiers L.-H."/>
            <person name="Turgeon B.G."/>
            <person name="Goodwin S.B."/>
            <person name="Spatafora J.W."/>
            <person name="Crous P.W."/>
            <person name="Grigoriev I.V."/>
        </authorList>
    </citation>
    <scope>NUCLEOTIDE SEQUENCE</scope>
    <source>
        <strain evidence="2">CBS 394.84</strain>
    </source>
</reference>
<dbReference type="Proteomes" id="UP000800039">
    <property type="component" value="Unassembled WGS sequence"/>
</dbReference>
<name>A0A9P4GFX3_9PLEO</name>
<dbReference type="RefSeq" id="XP_040787455.1">
    <property type="nucleotide sequence ID" value="XM_040926485.1"/>
</dbReference>
<keyword evidence="3" id="KW-1185">Reference proteome</keyword>
<accession>A0A9P4GFX3</accession>
<evidence type="ECO:0000313" key="2">
    <source>
        <dbReference type="EMBL" id="KAF1844892.1"/>
    </source>
</evidence>
<dbReference type="GeneID" id="63843736"/>